<evidence type="ECO:0000313" key="1">
    <source>
        <dbReference type="EMBL" id="MCT7376986.1"/>
    </source>
</evidence>
<organism evidence="1 2">
    <name type="scientific">Chelativorans salis</name>
    <dbReference type="NCBI Taxonomy" id="2978478"/>
    <lineage>
        <taxon>Bacteria</taxon>
        <taxon>Pseudomonadati</taxon>
        <taxon>Pseudomonadota</taxon>
        <taxon>Alphaproteobacteria</taxon>
        <taxon>Hyphomicrobiales</taxon>
        <taxon>Phyllobacteriaceae</taxon>
        <taxon>Chelativorans</taxon>
    </lineage>
</organism>
<comment type="caution">
    <text evidence="1">The sequence shown here is derived from an EMBL/GenBank/DDBJ whole genome shotgun (WGS) entry which is preliminary data.</text>
</comment>
<dbReference type="RefSeq" id="WP_260905264.1">
    <property type="nucleotide sequence ID" value="NZ_JAOCZP010000005.1"/>
</dbReference>
<dbReference type="Proteomes" id="UP001320831">
    <property type="component" value="Unassembled WGS sequence"/>
</dbReference>
<evidence type="ECO:0000313" key="2">
    <source>
        <dbReference type="Proteomes" id="UP001320831"/>
    </source>
</evidence>
<protein>
    <submittedName>
        <fullName evidence="1">Uncharacterized protein</fullName>
    </submittedName>
</protein>
<name>A0ABT2LR16_9HYPH</name>
<accession>A0ABT2LR16</accession>
<gene>
    <name evidence="1" type="ORF">N5A92_18360</name>
</gene>
<reference evidence="1 2" key="1">
    <citation type="submission" date="2022-09" db="EMBL/GenBank/DDBJ databases">
        <title>Chelativorans salina sp. nov., a novel slightly halophilic bacterium isolated from a saline lake sediment enrichment.</title>
        <authorList>
            <person name="Gao L."/>
            <person name="Fang B.-Z."/>
            <person name="Li W.-J."/>
        </authorList>
    </citation>
    <scope>NUCLEOTIDE SEQUENCE [LARGE SCALE GENOMIC DNA]</scope>
    <source>
        <strain evidence="1 2">EGI FJ00035</strain>
    </source>
</reference>
<proteinExistence type="predicted"/>
<dbReference type="EMBL" id="JAOCZP010000005">
    <property type="protein sequence ID" value="MCT7376986.1"/>
    <property type="molecule type" value="Genomic_DNA"/>
</dbReference>
<sequence length="61" mass="6935">MNKRYNKRLEDEDLWEVYDMKTGRTVIMCGFPLDGLGEHAAEEYVRLLEAGELVPDASDGS</sequence>
<keyword evidence="2" id="KW-1185">Reference proteome</keyword>